<evidence type="ECO:0000259" key="1">
    <source>
        <dbReference type="PROSITE" id="PS51186"/>
    </source>
</evidence>
<evidence type="ECO:0000313" key="5">
    <source>
        <dbReference type="Proteomes" id="UP000467201"/>
    </source>
</evidence>
<reference evidence="3 4" key="1">
    <citation type="submission" date="2016-01" db="EMBL/GenBank/DDBJ databases">
        <title>The new phylogeny of the genus Mycobacterium.</title>
        <authorList>
            <person name="Tarcisio F."/>
            <person name="Conor M."/>
            <person name="Antonella G."/>
            <person name="Elisabetta G."/>
            <person name="Giulia F.S."/>
            <person name="Sara T."/>
            <person name="Anna F."/>
            <person name="Clotilde B."/>
            <person name="Roberto B."/>
            <person name="Veronica D.S."/>
            <person name="Fabio R."/>
            <person name="Monica P."/>
            <person name="Olivier J."/>
            <person name="Enrico T."/>
            <person name="Nicola S."/>
        </authorList>
    </citation>
    <scope>NUCLEOTIDE SEQUENCE [LARGE SCALE GENOMIC DNA]</scope>
    <source>
        <strain evidence="3 4">DSM 44339</strain>
    </source>
</reference>
<dbReference type="PROSITE" id="PS51186">
    <property type="entry name" value="GNAT"/>
    <property type="match status" value="1"/>
</dbReference>
<dbReference type="Pfam" id="PF13508">
    <property type="entry name" value="Acetyltransf_7"/>
    <property type="match status" value="1"/>
</dbReference>
<dbReference type="KEGG" id="mdr:MDOR_23820"/>
<proteinExistence type="predicted"/>
<feature type="domain" description="N-acetyltransferase" evidence="1">
    <location>
        <begin position="28"/>
        <end position="197"/>
    </location>
</feature>
<evidence type="ECO:0000313" key="2">
    <source>
        <dbReference type="EMBL" id="BBZ08213.1"/>
    </source>
</evidence>
<organism evidence="3 4">
    <name type="scientific">Mycolicibacterium doricum</name>
    <dbReference type="NCBI Taxonomy" id="126673"/>
    <lineage>
        <taxon>Bacteria</taxon>
        <taxon>Bacillati</taxon>
        <taxon>Actinomycetota</taxon>
        <taxon>Actinomycetes</taxon>
        <taxon>Mycobacteriales</taxon>
        <taxon>Mycobacteriaceae</taxon>
        <taxon>Mycolicibacterium</taxon>
    </lineage>
</organism>
<dbReference type="Proteomes" id="UP000193564">
    <property type="component" value="Unassembled WGS sequence"/>
</dbReference>
<gene>
    <name evidence="3" type="ORF">AWC01_11840</name>
    <name evidence="2" type="ORF">MDOR_23820</name>
</gene>
<dbReference type="Proteomes" id="UP000467201">
    <property type="component" value="Chromosome"/>
</dbReference>
<dbReference type="AlphaFoldDB" id="A0A1X1T6M9"/>
<evidence type="ECO:0000313" key="3">
    <source>
        <dbReference type="EMBL" id="ORV40234.1"/>
    </source>
</evidence>
<dbReference type="RefSeq" id="WP_085191201.1">
    <property type="nucleotide sequence ID" value="NZ_AP022605.1"/>
</dbReference>
<dbReference type="GO" id="GO:0016747">
    <property type="term" value="F:acyltransferase activity, transferring groups other than amino-acyl groups"/>
    <property type="evidence" value="ECO:0007669"/>
    <property type="project" value="InterPro"/>
</dbReference>
<accession>A0A1X1T6M9</accession>
<keyword evidence="4" id="KW-1185">Reference proteome</keyword>
<keyword evidence="3" id="KW-0808">Transferase</keyword>
<reference evidence="2" key="3">
    <citation type="submission" date="2020-02" db="EMBL/GenBank/DDBJ databases">
        <authorList>
            <person name="Matsumoto Y."/>
            <person name="Motooka D."/>
            <person name="Nakamura S."/>
        </authorList>
    </citation>
    <scope>NUCLEOTIDE SEQUENCE</scope>
    <source>
        <strain evidence="2">JCM 12405</strain>
    </source>
</reference>
<reference evidence="2 5" key="2">
    <citation type="journal article" date="2019" name="Emerg. Microbes Infect.">
        <title>Comprehensive subspecies identification of 175 nontuberculous mycobacteria species based on 7547 genomic profiles.</title>
        <authorList>
            <person name="Matsumoto Y."/>
            <person name="Kinjo T."/>
            <person name="Motooka D."/>
            <person name="Nabeya D."/>
            <person name="Jung N."/>
            <person name="Uechi K."/>
            <person name="Horii T."/>
            <person name="Iida T."/>
            <person name="Fujita J."/>
            <person name="Nakamura S."/>
        </authorList>
    </citation>
    <scope>NUCLEOTIDE SEQUENCE [LARGE SCALE GENOMIC DNA]</scope>
    <source>
        <strain evidence="2 5">JCM 12405</strain>
    </source>
</reference>
<name>A0A1X1T6M9_9MYCO</name>
<dbReference type="SUPFAM" id="SSF55729">
    <property type="entry name" value="Acyl-CoA N-acyltransferases (Nat)"/>
    <property type="match status" value="1"/>
</dbReference>
<sequence>MAPHIIDLSSTDMERRLGEALGIYVDAMRYPRGTEEQRASMWIEHTRRHGWKAVAVVESPAREPDTPDDLRGAPLLGVAYGYCGAPDQWWQQQVVAGLKRVGAEPARIDDLMNSYFELTELHIAPHAQGRGLGERLARRLLSDRAEKHVLLSTPEINGEGNRAWRLYRRLGFSDVIRGYHFAGDPRAFAILGRALPL</sequence>
<dbReference type="InterPro" id="IPR016181">
    <property type="entry name" value="Acyl_CoA_acyltransferase"/>
</dbReference>
<dbReference type="Gene3D" id="3.40.630.30">
    <property type="match status" value="1"/>
</dbReference>
<evidence type="ECO:0000313" key="4">
    <source>
        <dbReference type="Proteomes" id="UP000193564"/>
    </source>
</evidence>
<dbReference type="EMBL" id="LQOS01000030">
    <property type="protein sequence ID" value="ORV40234.1"/>
    <property type="molecule type" value="Genomic_DNA"/>
</dbReference>
<dbReference type="EMBL" id="AP022605">
    <property type="protein sequence ID" value="BBZ08213.1"/>
    <property type="molecule type" value="Genomic_DNA"/>
</dbReference>
<dbReference type="InterPro" id="IPR000182">
    <property type="entry name" value="GNAT_dom"/>
</dbReference>
<dbReference type="STRING" id="126673.AWC01_11840"/>
<protein>
    <submittedName>
        <fullName evidence="2 3">Acetyltransferase</fullName>
    </submittedName>
</protein>